<organism evidence="1 2">
    <name type="scientific">Cordyceps militaris</name>
    <name type="common">Caterpillar fungus</name>
    <name type="synonym">Clavaria militaris</name>
    <dbReference type="NCBI Taxonomy" id="73501"/>
    <lineage>
        <taxon>Eukaryota</taxon>
        <taxon>Fungi</taxon>
        <taxon>Dikarya</taxon>
        <taxon>Ascomycota</taxon>
        <taxon>Pezizomycotina</taxon>
        <taxon>Sordariomycetes</taxon>
        <taxon>Hypocreomycetidae</taxon>
        <taxon>Hypocreales</taxon>
        <taxon>Cordycipitaceae</taxon>
        <taxon>Cordyceps</taxon>
    </lineage>
</organism>
<dbReference type="VEuPathDB" id="FungiDB:A9K55_001735"/>
<name>A0A2H4SQP0_CORMI</name>
<dbReference type="EMBL" id="CP023326">
    <property type="protein sequence ID" value="ATY65430.1"/>
    <property type="molecule type" value="Genomic_DNA"/>
</dbReference>
<dbReference type="Proteomes" id="UP000323067">
    <property type="component" value="Chromosome iii"/>
</dbReference>
<dbReference type="AlphaFoldDB" id="A0A2H4SQP0"/>
<gene>
    <name evidence="1" type="ORF">A9K55_001735</name>
</gene>
<evidence type="ECO:0000313" key="2">
    <source>
        <dbReference type="Proteomes" id="UP000323067"/>
    </source>
</evidence>
<accession>A0A2H4SQP0</accession>
<sequence length="165" mass="18000">MESTALPQPDFAGAANSLRHVADNFTLCANLPAIRGSNEILQAIADLSTRMDRKFEAMDRKIETMHKNLNDKIALLADKVALLADKVALLDDKVALLDDKVALLDCKLHASIRNSSALSRNSIVFSTEATLWPLYNLETGQQIANCPPTLAALQALSSKIFLILK</sequence>
<proteinExistence type="predicted"/>
<protein>
    <submittedName>
        <fullName evidence="1">Uncharacterized protein</fullName>
    </submittedName>
</protein>
<evidence type="ECO:0000313" key="1">
    <source>
        <dbReference type="EMBL" id="ATY65430.1"/>
    </source>
</evidence>
<reference evidence="1 2" key="1">
    <citation type="journal article" date="2017" name="BMC Genomics">
        <title>Chromosome level assembly and secondary metabolite potential of the parasitic fungus Cordyceps militaris.</title>
        <authorList>
            <person name="Kramer G.J."/>
            <person name="Nodwell J.R."/>
        </authorList>
    </citation>
    <scope>NUCLEOTIDE SEQUENCE [LARGE SCALE GENOMIC DNA]</scope>
    <source>
        <strain evidence="1 2">ATCC 34164</strain>
    </source>
</reference>